<dbReference type="Proteomes" id="UP001597214">
    <property type="component" value="Unassembled WGS sequence"/>
</dbReference>
<feature type="domain" description="YdbS-like PH" evidence="2">
    <location>
        <begin position="250"/>
        <end position="318"/>
    </location>
</feature>
<feature type="transmembrane region" description="Helical" evidence="1">
    <location>
        <begin position="44"/>
        <end position="69"/>
    </location>
</feature>
<feature type="domain" description="YdbS-like PH" evidence="2">
    <location>
        <begin position="394"/>
        <end position="470"/>
    </location>
</feature>
<dbReference type="Pfam" id="PF03703">
    <property type="entry name" value="bPH_2"/>
    <property type="match status" value="3"/>
</dbReference>
<dbReference type="EMBL" id="JBHUEM010000021">
    <property type="protein sequence ID" value="MFD1737673.1"/>
    <property type="molecule type" value="Genomic_DNA"/>
</dbReference>
<gene>
    <name evidence="3" type="ORF">ACFSCX_14090</name>
</gene>
<evidence type="ECO:0000259" key="2">
    <source>
        <dbReference type="Pfam" id="PF03703"/>
    </source>
</evidence>
<dbReference type="InterPro" id="IPR014529">
    <property type="entry name" value="UCP026631"/>
</dbReference>
<accession>A0ABW4LRI7</accession>
<reference evidence="4" key="1">
    <citation type="journal article" date="2019" name="Int. J. Syst. Evol. Microbiol.">
        <title>The Global Catalogue of Microorganisms (GCM) 10K type strain sequencing project: providing services to taxonomists for standard genome sequencing and annotation.</title>
        <authorList>
            <consortium name="The Broad Institute Genomics Platform"/>
            <consortium name="The Broad Institute Genome Sequencing Center for Infectious Disease"/>
            <person name="Wu L."/>
            <person name="Ma J."/>
        </authorList>
    </citation>
    <scope>NUCLEOTIDE SEQUENCE [LARGE SCALE GENOMIC DNA]</scope>
    <source>
        <strain evidence="4">CCUG 49339</strain>
    </source>
</reference>
<evidence type="ECO:0000313" key="4">
    <source>
        <dbReference type="Proteomes" id="UP001597214"/>
    </source>
</evidence>
<feature type="transmembrane region" description="Helical" evidence="1">
    <location>
        <begin position="171"/>
        <end position="195"/>
    </location>
</feature>
<evidence type="ECO:0000256" key="1">
    <source>
        <dbReference type="SAM" id="Phobius"/>
    </source>
</evidence>
<feature type="transmembrane region" description="Helical" evidence="1">
    <location>
        <begin position="215"/>
        <end position="240"/>
    </location>
</feature>
<keyword evidence="4" id="KW-1185">Reference proteome</keyword>
<comment type="caution">
    <text evidence="3">The sequence shown here is derived from an EMBL/GenBank/DDBJ whole genome shotgun (WGS) entry which is preliminary data.</text>
</comment>
<dbReference type="PANTHER" id="PTHR34473:SF2">
    <property type="entry name" value="UPF0699 TRANSMEMBRANE PROTEIN YDBT"/>
    <property type="match status" value="1"/>
</dbReference>
<sequence>MMNEPRRLHPVAALLRFLRSLRELAVPLLIFVFIGGGNDGRFFSLLYIMGIMLLIVGFLVYGILSWYLYTYRIEDGELRIEHGVLVRKKRYIPVERIQTIDISAGIIQRLFGLVKVQVETAGGGNEAEAVLSAITATEAEQLRSMLLSEKKENIDKEEEHSEVFTLLPKDLFIMASTSGGIGVVFSAVFAFITQFDELLPDDYLLSVTEEVIKSGVVFVTFSGFLVLILAWIISVISTAIKYGKYTLIKKGNELLITRGLLEKRELTIPLHRVQAVRIQENIIRQLFGFASVYIEVAGGAMEKSEEYSTFLLPIVKKSEIKNHLLLFTPEFFSKDEQFQPLPIRARKRFLFRTTFPSIVAAALISWFFPPWGYISIVLIPLALLLGNRMFRESGWLLMQNRLSLRFRFINRHTVLAKKNRIQSFNLVHSFFQRKNRLTSIVISVQSKMAGKHFKVVDVDEDDGYELFKWYSYEKFE</sequence>
<dbReference type="PANTHER" id="PTHR34473">
    <property type="entry name" value="UPF0699 TRANSMEMBRANE PROTEIN YDBS"/>
    <property type="match status" value="1"/>
</dbReference>
<organism evidence="3 4">
    <name type="scientific">Bacillus salitolerans</name>
    <dbReference type="NCBI Taxonomy" id="1437434"/>
    <lineage>
        <taxon>Bacteria</taxon>
        <taxon>Bacillati</taxon>
        <taxon>Bacillota</taxon>
        <taxon>Bacilli</taxon>
        <taxon>Bacillales</taxon>
        <taxon>Bacillaceae</taxon>
        <taxon>Bacillus</taxon>
    </lineage>
</organism>
<keyword evidence="1" id="KW-1133">Transmembrane helix</keyword>
<dbReference type="RefSeq" id="WP_377928890.1">
    <property type="nucleotide sequence ID" value="NZ_JBHUEM010000021.1"/>
</dbReference>
<feature type="transmembrane region" description="Helical" evidence="1">
    <location>
        <begin position="21"/>
        <end position="38"/>
    </location>
</feature>
<proteinExistence type="predicted"/>
<dbReference type="InterPro" id="IPR005182">
    <property type="entry name" value="YdbS-like_PH"/>
</dbReference>
<dbReference type="PIRSF" id="PIRSF026631">
    <property type="entry name" value="UCP026631"/>
    <property type="match status" value="1"/>
</dbReference>
<protein>
    <submittedName>
        <fullName evidence="3">PH domain-containing protein</fullName>
    </submittedName>
</protein>
<keyword evidence="1" id="KW-0472">Membrane</keyword>
<keyword evidence="1" id="KW-0812">Transmembrane</keyword>
<feature type="domain" description="YdbS-like PH" evidence="2">
    <location>
        <begin position="66"/>
        <end position="144"/>
    </location>
</feature>
<evidence type="ECO:0000313" key="3">
    <source>
        <dbReference type="EMBL" id="MFD1737673.1"/>
    </source>
</evidence>
<name>A0ABW4LRI7_9BACI</name>